<evidence type="ECO:0000256" key="1">
    <source>
        <dbReference type="SAM" id="MobiDB-lite"/>
    </source>
</evidence>
<keyword evidence="4" id="KW-1185">Reference proteome</keyword>
<gene>
    <name evidence="3" type="ORF">DFH05DRAFT_1518717</name>
</gene>
<dbReference type="InterPro" id="IPR058541">
    <property type="entry name" value="Ig_TPPC8_1st"/>
</dbReference>
<dbReference type="InterPro" id="IPR024420">
    <property type="entry name" value="TRAPP_III_complex_Trs85"/>
</dbReference>
<feature type="compositionally biased region" description="Low complexity" evidence="1">
    <location>
        <begin position="329"/>
        <end position="345"/>
    </location>
</feature>
<feature type="region of interest" description="Disordered" evidence="1">
    <location>
        <begin position="317"/>
        <end position="359"/>
    </location>
</feature>
<dbReference type="PANTHER" id="PTHR12975:SF6">
    <property type="entry name" value="TRAFFICKING PROTEIN PARTICLE COMPLEX SUBUNIT 8"/>
    <property type="match status" value="1"/>
</dbReference>
<protein>
    <submittedName>
        <fullName evidence="3">ER-golgi trafficking TRAPP I complex 85 kDa subunit-domain-containing protein</fullName>
    </submittedName>
</protein>
<evidence type="ECO:0000313" key="4">
    <source>
        <dbReference type="Proteomes" id="UP001142393"/>
    </source>
</evidence>
<dbReference type="Pfam" id="PF24545">
    <property type="entry name" value="Ig_TPPC8_1st"/>
    <property type="match status" value="1"/>
</dbReference>
<feature type="domain" description="TPPC8 first Ig-like" evidence="2">
    <location>
        <begin position="678"/>
        <end position="806"/>
    </location>
</feature>
<reference evidence="3 4" key="1">
    <citation type="journal article" date="2023" name="Proc. Natl. Acad. Sci. U.S.A.">
        <title>A global phylogenomic analysis of the shiitake genus Lentinula.</title>
        <authorList>
            <person name="Sierra-Patev S."/>
            <person name="Min B."/>
            <person name="Naranjo-Ortiz M."/>
            <person name="Looney B."/>
            <person name="Konkel Z."/>
            <person name="Slot J.C."/>
            <person name="Sakamoto Y."/>
            <person name="Steenwyk J.L."/>
            <person name="Rokas A."/>
            <person name="Carro J."/>
            <person name="Camarero S."/>
            <person name="Ferreira P."/>
            <person name="Molpeceres G."/>
            <person name="Ruiz-Duenas F.J."/>
            <person name="Serrano A."/>
            <person name="Henrissat B."/>
            <person name="Drula E."/>
            <person name="Hughes K.W."/>
            <person name="Mata J.L."/>
            <person name="Ishikawa N.K."/>
            <person name="Vargas-Isla R."/>
            <person name="Ushijima S."/>
            <person name="Smith C.A."/>
            <person name="Donoghue J."/>
            <person name="Ahrendt S."/>
            <person name="Andreopoulos W."/>
            <person name="He G."/>
            <person name="LaButti K."/>
            <person name="Lipzen A."/>
            <person name="Ng V."/>
            <person name="Riley R."/>
            <person name="Sandor L."/>
            <person name="Barry K."/>
            <person name="Martinez A.T."/>
            <person name="Xiao Y."/>
            <person name="Gibbons J.G."/>
            <person name="Terashima K."/>
            <person name="Grigoriev I.V."/>
            <person name="Hibbett D."/>
        </authorList>
    </citation>
    <scope>NUCLEOTIDE SEQUENCE [LARGE SCALE GENOMIC DNA]</scope>
    <source>
        <strain evidence="3 4">TFB7810</strain>
    </source>
</reference>
<sequence>MPPPLPSSLSPHICISSSPDLQDLLAASSLPQLSEIFQSFSPLPQVTTRTTSLASVPHKAFALRFSDLSEIEASCREDEEERAVRMLDWIGSRINSRCAQWVDDMDKLSGKQPTRVPWWEELKRCVEGDHVPSKTETWNHPAAIILAVSTNTSNPLQAISNLHARAIELPSWVDTAYLRYTLIVHPKDSTLSDEEAGALFNAVKKQYGLHSYLLSLDMPNPPPAPVPVPTAKPRLPLAGTDTSDISTKISGSSRHGVSGVNTLRMNEKDIQQTAKFTREFLVMSLIPWMEKCVMDWNENFVSNRRLPSRLFSSTRRLFGSPSPSPSPLPTHRSSPSRASTYSSAPISTQPASAESPPQQRRLAEFATALGDFKLAVSVWETLSKEGKGGSDILPLLLSPSPAIPLHVNNALTSMFPPSTEPPAKIQLRALISAVRWEIGIDPSDFANEMLEGERWLVWAAGSYFKAEEPPAALLLAHAALISSRKQALRRAALWYLMAANKLEKCGIKPLTMYFLRKAHDICKNRPKKELSPSFWDAEGQDSADSRDSDVMMPVIEHPLGRLMYSTGHVQDAVQTFLGLLKGSTSLPASTNDADSETAEVYLEDFRIAFEHLRVNTPNFEHQNNIQLPFSFCIASQSSLVFSNDNNGGDPSEWQKREEAWSRFSKNRGTPPRFAIDHKAYVNELFWVDLALKNPLDVDITLANLTLIVKESDVVDPSPSRVPVVIEVIENVTIGAKETRTIPISLKATRPVSLTITHATYNFLSLLPSTESLAVRGKRLYDTLAQRQTPTYSPDVLMQVNVAEAGCRLLASFVDDDELNLHQGEIRSLKLWLSNIGAEPIEEMWLVAGPNNLWLNEENEEATSHARPTVEVIHSSNSIESYKPFSVPLRPSSAFASGESREVSLTFHALDLEQKGIFLLLLYRETPDAPFKRLRKVQKCRVQPLFRINSFATPSTNLEEMYSLNLELQNISNSIARITHISTVSPSWTCDSSVFGKSGSVFPLQLSRFILGVNPWDDPSGCEATLEFVMKQLSGIVHGKTVDSLDPPSINLCCSHVIQGPDKHLLSHSAISNFIHSGKRHAVMESNLSSYPHIPPHTHPHIFPLFNPAALDVLAFWAIPAENRSGSILISGLNLGASHSPLREIVESVENAKITRSMYAETQREREELLQDVRNSDWNMEMNPLHVSVHTNNAEHDFVKGPCRLRVRFMIRNYSATLKSRFILKLNDATESESSSFDGQPAIYSGRLTFRACLEPRQHSTCVATAWIHRPGTYVLGAWSMDTEVLESIPTTSNNVETVRFRYTQKPLLTDSPFVNVRHVRRTLIQ</sequence>
<name>A0A9W8PB84_9AGAR</name>
<feature type="compositionally biased region" description="Polar residues" evidence="1">
    <location>
        <begin position="346"/>
        <end position="358"/>
    </location>
</feature>
<evidence type="ECO:0000259" key="2">
    <source>
        <dbReference type="Pfam" id="PF24545"/>
    </source>
</evidence>
<organism evidence="3 4">
    <name type="scientific">Lentinula detonsa</name>
    <dbReference type="NCBI Taxonomy" id="2804962"/>
    <lineage>
        <taxon>Eukaryota</taxon>
        <taxon>Fungi</taxon>
        <taxon>Dikarya</taxon>
        <taxon>Basidiomycota</taxon>
        <taxon>Agaricomycotina</taxon>
        <taxon>Agaricomycetes</taxon>
        <taxon>Agaricomycetidae</taxon>
        <taxon>Agaricales</taxon>
        <taxon>Marasmiineae</taxon>
        <taxon>Omphalotaceae</taxon>
        <taxon>Lentinula</taxon>
    </lineage>
</organism>
<dbReference type="EMBL" id="JANVFU010000001">
    <property type="protein sequence ID" value="KAJ3750575.1"/>
    <property type="molecule type" value="Genomic_DNA"/>
</dbReference>
<dbReference type="PANTHER" id="PTHR12975">
    <property type="entry name" value="TRANSPORT PROTEIN TRAPP"/>
    <property type="match status" value="1"/>
</dbReference>
<dbReference type="GO" id="GO:1990072">
    <property type="term" value="C:TRAPPIII protein complex"/>
    <property type="evidence" value="ECO:0007669"/>
    <property type="project" value="TreeGrafter"/>
</dbReference>
<evidence type="ECO:0000313" key="3">
    <source>
        <dbReference type="EMBL" id="KAJ3750575.1"/>
    </source>
</evidence>
<proteinExistence type="predicted"/>
<dbReference type="Pfam" id="PF12739">
    <property type="entry name" value="TRAPPC-Trs85"/>
    <property type="match status" value="1"/>
</dbReference>
<comment type="caution">
    <text evidence="3">The sequence shown here is derived from an EMBL/GenBank/DDBJ whole genome shotgun (WGS) entry which is preliminary data.</text>
</comment>
<dbReference type="Proteomes" id="UP001142393">
    <property type="component" value="Unassembled WGS sequence"/>
</dbReference>
<accession>A0A9W8PB84</accession>